<feature type="compositionally biased region" description="Basic and acidic residues" evidence="1">
    <location>
        <begin position="417"/>
        <end position="453"/>
    </location>
</feature>
<evidence type="ECO:0000313" key="4">
    <source>
        <dbReference type="EMBL" id="TDG89847.1"/>
    </source>
</evidence>
<accession>A0A224VLC2</accession>
<dbReference type="OrthoDB" id="2934538at2"/>
<evidence type="ECO:0000313" key="5">
    <source>
        <dbReference type="Proteomes" id="UP000214739"/>
    </source>
</evidence>
<comment type="caution">
    <text evidence="3">The sequence shown here is derived from an EMBL/GenBank/DDBJ whole genome shotgun (WGS) entry which is preliminary data.</text>
</comment>
<reference evidence="3 5" key="1">
    <citation type="journal article" date="2017" name="Biosci Microbiota Food Health">
        <title>Genomic characterization reconfirms the taxonomic status of Lactobacillus parakefiri.</title>
        <authorList>
            <person name="Tanizawa Y."/>
            <person name="Kobayashi H."/>
            <person name="Kaminuma E."/>
            <person name="Sakamoto M."/>
            <person name="Ohkuma M."/>
            <person name="Nakamura Y."/>
            <person name="Arita M."/>
            <person name="Tohno M."/>
        </authorList>
    </citation>
    <scope>NUCLEOTIDE SEQUENCE [LARGE SCALE GENOMIC DNA]</scope>
    <source>
        <strain evidence="3 5">JCM 8573</strain>
    </source>
</reference>
<keyword evidence="2" id="KW-0812">Transmembrane</keyword>
<dbReference type="Proteomes" id="UP000214739">
    <property type="component" value="Unassembled WGS sequence"/>
</dbReference>
<keyword evidence="2" id="KW-0472">Membrane</keyword>
<dbReference type="AlphaFoldDB" id="A0A224VLC2"/>
<reference evidence="4 6" key="2">
    <citation type="journal article" date="2019" name="Appl. Microbiol. Biotechnol.">
        <title>Uncovering carbohydrate metabolism through a genotype-phenotype association study of 56 lactic acid bacteria genomes.</title>
        <authorList>
            <person name="Buron-Moles G."/>
            <person name="Chailyan A."/>
            <person name="Dolejs I."/>
            <person name="Forster J."/>
            <person name="Miks M.H."/>
        </authorList>
    </citation>
    <scope>NUCLEOTIDE SEQUENCE [LARGE SCALE GENOMIC DNA]</scope>
    <source>
        <strain evidence="4 6">DSM 10551</strain>
    </source>
</reference>
<dbReference type="EMBL" id="BDGB01000108">
    <property type="protein sequence ID" value="GAW73114.1"/>
    <property type="molecule type" value="Genomic_DNA"/>
</dbReference>
<evidence type="ECO:0000313" key="6">
    <source>
        <dbReference type="Proteomes" id="UP000294668"/>
    </source>
</evidence>
<feature type="compositionally biased region" description="Polar residues" evidence="1">
    <location>
        <begin position="455"/>
        <end position="467"/>
    </location>
</feature>
<protein>
    <submittedName>
        <fullName evidence="3">Conjugal transfer protein</fullName>
    </submittedName>
</protein>
<keyword evidence="2" id="KW-1133">Transmembrane helix</keyword>
<evidence type="ECO:0000256" key="2">
    <source>
        <dbReference type="SAM" id="Phobius"/>
    </source>
</evidence>
<organism evidence="3 5">
    <name type="scientific">Lentilactobacillus parakefiri</name>
    <dbReference type="NCBI Taxonomy" id="152332"/>
    <lineage>
        <taxon>Bacteria</taxon>
        <taxon>Bacillati</taxon>
        <taxon>Bacillota</taxon>
        <taxon>Bacilli</taxon>
        <taxon>Lactobacillales</taxon>
        <taxon>Lactobacillaceae</taxon>
        <taxon>Lentilactobacillus</taxon>
    </lineage>
</organism>
<feature type="region of interest" description="Disordered" evidence="1">
    <location>
        <begin position="417"/>
        <end position="476"/>
    </location>
</feature>
<feature type="transmembrane region" description="Helical" evidence="2">
    <location>
        <begin position="217"/>
        <end position="235"/>
    </location>
</feature>
<dbReference type="Proteomes" id="UP000294668">
    <property type="component" value="Unassembled WGS sequence"/>
</dbReference>
<dbReference type="RefSeq" id="WP_087069653.1">
    <property type="nucleotide sequence ID" value="NZ_BAAAXO010000083.1"/>
</dbReference>
<reference evidence="4" key="3">
    <citation type="submission" date="2019-02" db="EMBL/GenBank/DDBJ databases">
        <authorList>
            <person name="Buron G."/>
            <person name="Chaylann A."/>
            <person name="Dolejs I."/>
            <person name="Forster J."/>
            <person name="Miks M.H."/>
        </authorList>
    </citation>
    <scope>NUCLEOTIDE SEQUENCE</scope>
    <source>
        <strain evidence="4">DSM 10551</strain>
    </source>
</reference>
<evidence type="ECO:0000256" key="1">
    <source>
        <dbReference type="SAM" id="MobiDB-lite"/>
    </source>
</evidence>
<sequence>MSKPNQLLNIEVGTFKRQGNKLILELNHNQFRYDQLSELNELKEADANFLQLVNVVEQDQKVVLTYTLPDKVRSLKELPHENKAIRSAIAKEIMAQNVVNDSQYHVALNPANLWYYPMQHVWYAYRANELMPYDDKHSNLAKYKALILFCLTGTPYERLLSNPQEALAKHPDDYLQQVAKATSLNELTEVVNGIEDFVSYHEWQAVETAQQKTKQRLWLSVAGVVIVAVLAVGLVHKSDERQYQSLANQNQAQVTRLKYSGQIQTALNDQKWSEAQKDMKRAGYPSTKQVSVFLKHRQYQQALKVDPSQLNKVVNAAYDNKDSSQVADWQLPTKATSKQKDQLKLEKAIVNYDTNTLNNQLSFTTNADVLLRMGQAFLAHNDTQDAQTVQTKLAGVNSPKAKYLKALLSLNAAKNEVSDAQKKLDDANKIDGSKDKDKDKDKDKKVDSAKSDLKNAQSDQSAAQKQVDQAKHKVGD</sequence>
<proteinExistence type="predicted"/>
<gene>
    <name evidence="4" type="ORF">C5L28_002202</name>
    <name evidence="3" type="ORF">LPKJCM_02247</name>
</gene>
<name>A0A224VLC2_9LACO</name>
<keyword evidence="6" id="KW-1185">Reference proteome</keyword>
<evidence type="ECO:0000313" key="3">
    <source>
        <dbReference type="EMBL" id="GAW73114.1"/>
    </source>
</evidence>
<dbReference type="EMBL" id="PUFL01000074">
    <property type="protein sequence ID" value="TDG89847.1"/>
    <property type="molecule type" value="Genomic_DNA"/>
</dbReference>
<dbReference type="Gene3D" id="1.10.510.10">
    <property type="entry name" value="Transferase(Phosphotransferase) domain 1"/>
    <property type="match status" value="1"/>
</dbReference>